<dbReference type="InterPro" id="IPR001754">
    <property type="entry name" value="OMPdeCOase_dom"/>
</dbReference>
<evidence type="ECO:0000256" key="5">
    <source>
        <dbReference type="ARBA" id="ARBA00023239"/>
    </source>
</evidence>
<dbReference type="GO" id="GO:0006207">
    <property type="term" value="P:'de novo' pyrimidine nucleobase biosynthetic process"/>
    <property type="evidence" value="ECO:0007669"/>
    <property type="project" value="InterPro"/>
</dbReference>
<dbReference type="GO" id="GO:0044205">
    <property type="term" value="P:'de novo' UMP biosynthetic process"/>
    <property type="evidence" value="ECO:0007669"/>
    <property type="project" value="UniProtKB-UniRule"/>
</dbReference>
<dbReference type="InterPro" id="IPR018089">
    <property type="entry name" value="OMPdecase_AS"/>
</dbReference>
<dbReference type="SMART" id="SM00934">
    <property type="entry name" value="OMPdecase"/>
    <property type="match status" value="1"/>
</dbReference>
<evidence type="ECO:0000256" key="3">
    <source>
        <dbReference type="ARBA" id="ARBA00022793"/>
    </source>
</evidence>
<protein>
    <recommendedName>
        <fullName evidence="7">Orotidine 5'-phosphate decarboxylase</fullName>
        <ecNumber evidence="7">4.1.1.23</ecNumber>
    </recommendedName>
    <alternativeName>
        <fullName evidence="7">OMP decarboxylase</fullName>
        <shortName evidence="7">OMPDCase</shortName>
        <shortName evidence="7">OMPdecase</shortName>
    </alternativeName>
</protein>
<dbReference type="AlphaFoldDB" id="K6WDS9"/>
<organism evidence="9 10">
    <name type="scientific">Gordonia rhizosphera NBRC 16068</name>
    <dbReference type="NCBI Taxonomy" id="1108045"/>
    <lineage>
        <taxon>Bacteria</taxon>
        <taxon>Bacillati</taxon>
        <taxon>Actinomycetota</taxon>
        <taxon>Actinomycetes</taxon>
        <taxon>Mycobacteriales</taxon>
        <taxon>Gordoniaceae</taxon>
        <taxon>Gordonia</taxon>
    </lineage>
</organism>
<dbReference type="eggNOG" id="COG0284">
    <property type="taxonomic scope" value="Bacteria"/>
</dbReference>
<dbReference type="SUPFAM" id="SSF51366">
    <property type="entry name" value="Ribulose-phoshate binding barrel"/>
    <property type="match status" value="1"/>
</dbReference>
<dbReference type="InterPro" id="IPR013785">
    <property type="entry name" value="Aldolase_TIM"/>
</dbReference>
<dbReference type="EMBL" id="BAHC01000096">
    <property type="protein sequence ID" value="GAB90317.1"/>
    <property type="molecule type" value="Genomic_DNA"/>
</dbReference>
<dbReference type="UniPathway" id="UPA00070">
    <property type="reaction ID" value="UER00120"/>
</dbReference>
<keyword evidence="4 7" id="KW-0665">Pyrimidine biosynthesis</keyword>
<dbReference type="EC" id="4.1.1.23" evidence="7"/>
<evidence type="ECO:0000256" key="4">
    <source>
        <dbReference type="ARBA" id="ARBA00022975"/>
    </source>
</evidence>
<dbReference type="PANTHER" id="PTHR43375">
    <property type="entry name" value="OROTIDINE 5'-PHOSPHATE DECARBOXYLASE"/>
    <property type="match status" value="1"/>
</dbReference>
<evidence type="ECO:0000256" key="7">
    <source>
        <dbReference type="HAMAP-Rule" id="MF_01215"/>
    </source>
</evidence>
<keyword evidence="5 7" id="KW-0456">Lyase</keyword>
<evidence type="ECO:0000313" key="10">
    <source>
        <dbReference type="Proteomes" id="UP000008363"/>
    </source>
</evidence>
<dbReference type="Gene3D" id="3.20.20.70">
    <property type="entry name" value="Aldolase class I"/>
    <property type="match status" value="1"/>
</dbReference>
<name>K6WDS9_9ACTN</name>
<comment type="pathway">
    <text evidence="1 7">Pyrimidine metabolism; UMP biosynthesis via de novo pathway; UMP from orotate: step 2/2.</text>
</comment>
<dbReference type="InterPro" id="IPR011060">
    <property type="entry name" value="RibuloseP-bd_barrel"/>
</dbReference>
<dbReference type="NCBIfam" id="TIGR02127">
    <property type="entry name" value="pyrF_sub2"/>
    <property type="match status" value="1"/>
</dbReference>
<feature type="domain" description="Orotidine 5'-phosphate decarboxylase" evidence="8">
    <location>
        <begin position="22"/>
        <end position="286"/>
    </location>
</feature>
<evidence type="ECO:0000256" key="1">
    <source>
        <dbReference type="ARBA" id="ARBA00004861"/>
    </source>
</evidence>
<dbReference type="HAMAP" id="MF_01215">
    <property type="entry name" value="OMPdecase_type2"/>
    <property type="match status" value="1"/>
</dbReference>
<feature type="active site" description="Proton donor" evidence="7">
    <location>
        <position position="101"/>
    </location>
</feature>
<evidence type="ECO:0000259" key="8">
    <source>
        <dbReference type="SMART" id="SM00934"/>
    </source>
</evidence>
<keyword evidence="3 7" id="KW-0210">Decarboxylase</keyword>
<evidence type="ECO:0000256" key="6">
    <source>
        <dbReference type="ARBA" id="ARBA00049157"/>
    </source>
</evidence>
<proteinExistence type="inferred from homology"/>
<dbReference type="Proteomes" id="UP000008363">
    <property type="component" value="Unassembled WGS sequence"/>
</dbReference>
<dbReference type="PANTHER" id="PTHR43375:SF1">
    <property type="entry name" value="OROTIDINE 5'-PHOSPHATE DECARBOXYLASE"/>
    <property type="match status" value="1"/>
</dbReference>
<accession>K6WDS9</accession>
<dbReference type="RefSeq" id="WP_006333019.1">
    <property type="nucleotide sequence ID" value="NZ_BAHC01000096.1"/>
</dbReference>
<comment type="similarity">
    <text evidence="2 7">Belongs to the OMP decarboxylase family. Type 2 subfamily.</text>
</comment>
<dbReference type="STRING" id="1108045.GORHZ_096_00170"/>
<comment type="catalytic activity">
    <reaction evidence="6 7">
        <text>orotidine 5'-phosphate + H(+) = UMP + CO2</text>
        <dbReference type="Rhea" id="RHEA:11596"/>
        <dbReference type="ChEBI" id="CHEBI:15378"/>
        <dbReference type="ChEBI" id="CHEBI:16526"/>
        <dbReference type="ChEBI" id="CHEBI:57538"/>
        <dbReference type="ChEBI" id="CHEBI:57865"/>
        <dbReference type="EC" id="4.1.1.23"/>
    </reaction>
</comment>
<evidence type="ECO:0000256" key="2">
    <source>
        <dbReference type="ARBA" id="ARBA00008847"/>
    </source>
</evidence>
<dbReference type="PROSITE" id="PS00156">
    <property type="entry name" value="OMPDECASE"/>
    <property type="match status" value="1"/>
</dbReference>
<dbReference type="InterPro" id="IPR011995">
    <property type="entry name" value="OMPdecase_type-2"/>
</dbReference>
<dbReference type="CDD" id="cd04725">
    <property type="entry name" value="OMP_decarboxylase_like"/>
    <property type="match status" value="1"/>
</dbReference>
<reference evidence="9 10" key="1">
    <citation type="submission" date="2012-08" db="EMBL/GenBank/DDBJ databases">
        <title>Whole genome shotgun sequence of Gordonia rhizosphera NBRC 16068.</title>
        <authorList>
            <person name="Takarada H."/>
            <person name="Isaki S."/>
            <person name="Hosoyama A."/>
            <person name="Tsuchikane K."/>
            <person name="Katsumata H."/>
            <person name="Baba S."/>
            <person name="Ohji S."/>
            <person name="Yamazaki S."/>
            <person name="Fujita N."/>
        </authorList>
    </citation>
    <scope>NUCLEOTIDE SEQUENCE [LARGE SCALE GENOMIC DNA]</scope>
    <source>
        <strain evidence="9 10">NBRC 16068</strain>
    </source>
</reference>
<sequence length="299" mass="30239">MTGVSVQGFGRRHLDAVGERGRLCAGIDPHAELLEEWGLPVSVDGLTRFADICVEALGPVAAVVKPQVAFFEVFGSAGFAVLERVIRGCQEAGALVLADAKRGDIGSTMAAYATAWLEDTSPLCSDAVTVSPYLGFGSLDPAVSAARASDRGVFVLARTSNPEGAALQTATVDSLCSEPASVSDRPLRSEPASVTKGVAQSIVDAAAAENADGTATVGLVVGATRAHGLDLSALNGPILSPGLGAQGATADDLPSVFAGADLAWVLPASSRGVLGAGPDVVALRAACEKQRDEIEAAFG</sequence>
<dbReference type="GO" id="GO:0004590">
    <property type="term" value="F:orotidine-5'-phosphate decarboxylase activity"/>
    <property type="evidence" value="ECO:0007669"/>
    <property type="project" value="UniProtKB-UniRule"/>
</dbReference>
<comment type="caution">
    <text evidence="9">The sequence shown here is derived from an EMBL/GenBank/DDBJ whole genome shotgun (WGS) entry which is preliminary data.</text>
</comment>
<gene>
    <name evidence="7 9" type="primary">pyrF</name>
    <name evidence="9" type="ORF">GORHZ_096_00170</name>
</gene>
<evidence type="ECO:0000313" key="9">
    <source>
        <dbReference type="EMBL" id="GAB90317.1"/>
    </source>
</evidence>
<dbReference type="OrthoDB" id="9808470at2"/>
<keyword evidence="10" id="KW-1185">Reference proteome</keyword>
<dbReference type="Pfam" id="PF00215">
    <property type="entry name" value="OMPdecase"/>
    <property type="match status" value="1"/>
</dbReference>